<sequence>MKISRIRTLTNLRISAIFFTLCISRLKLNYHHHQQHLNLKLHILLNEKTFAQTLTNVCDIPHSQLLKPCVKGDDISIPYEEYEVGLEAY</sequence>
<dbReference type="EnsemblPlants" id="KEH29549">
    <property type="protein sequence ID" value="KEH29549"/>
    <property type="gene ID" value="MTR_4g045627"/>
</dbReference>
<keyword evidence="3" id="KW-1185">Reference proteome</keyword>
<dbReference type="HOGENOM" id="CLU_2458184_0_0_1"/>
<protein>
    <submittedName>
        <fullName evidence="1 2">Uncharacterized protein</fullName>
    </submittedName>
</protein>
<dbReference type="Proteomes" id="UP000002051">
    <property type="component" value="Chromosome 4"/>
</dbReference>
<proteinExistence type="predicted"/>
<dbReference type="EMBL" id="CM001220">
    <property type="protein sequence ID" value="KEH29549.1"/>
    <property type="molecule type" value="Genomic_DNA"/>
</dbReference>
<name>A0A072UIG0_MEDTR</name>
<gene>
    <name evidence="1" type="ordered locus">MTR_4g045627</name>
</gene>
<dbReference type="AlphaFoldDB" id="A0A072UIG0"/>
<evidence type="ECO:0000313" key="3">
    <source>
        <dbReference type="Proteomes" id="UP000002051"/>
    </source>
</evidence>
<reference evidence="2" key="3">
    <citation type="submission" date="2015-04" db="UniProtKB">
        <authorList>
            <consortium name="EnsemblPlants"/>
        </authorList>
    </citation>
    <scope>IDENTIFICATION</scope>
    <source>
        <strain evidence="2">cv. Jemalong A17</strain>
    </source>
</reference>
<evidence type="ECO:0000313" key="1">
    <source>
        <dbReference type="EMBL" id="KEH29549.1"/>
    </source>
</evidence>
<evidence type="ECO:0000313" key="2">
    <source>
        <dbReference type="EnsemblPlants" id="KEH29549"/>
    </source>
</evidence>
<accession>A0A072UIG0</accession>
<reference evidence="1 3" key="1">
    <citation type="journal article" date="2011" name="Nature">
        <title>The Medicago genome provides insight into the evolution of rhizobial symbioses.</title>
        <authorList>
            <person name="Young N.D."/>
            <person name="Debelle F."/>
            <person name="Oldroyd G.E."/>
            <person name="Geurts R."/>
            <person name="Cannon S.B."/>
            <person name="Udvardi M.K."/>
            <person name="Benedito V.A."/>
            <person name="Mayer K.F."/>
            <person name="Gouzy J."/>
            <person name="Schoof H."/>
            <person name="Van de Peer Y."/>
            <person name="Proost S."/>
            <person name="Cook D.R."/>
            <person name="Meyers B.C."/>
            <person name="Spannagl M."/>
            <person name="Cheung F."/>
            <person name="De Mita S."/>
            <person name="Krishnakumar V."/>
            <person name="Gundlach H."/>
            <person name="Zhou S."/>
            <person name="Mudge J."/>
            <person name="Bharti A.K."/>
            <person name="Murray J.D."/>
            <person name="Naoumkina M.A."/>
            <person name="Rosen B."/>
            <person name="Silverstein K.A."/>
            <person name="Tang H."/>
            <person name="Rombauts S."/>
            <person name="Zhao P.X."/>
            <person name="Zhou P."/>
            <person name="Barbe V."/>
            <person name="Bardou P."/>
            <person name="Bechner M."/>
            <person name="Bellec A."/>
            <person name="Berger A."/>
            <person name="Berges H."/>
            <person name="Bidwell S."/>
            <person name="Bisseling T."/>
            <person name="Choisne N."/>
            <person name="Couloux A."/>
            <person name="Denny R."/>
            <person name="Deshpande S."/>
            <person name="Dai X."/>
            <person name="Doyle J.J."/>
            <person name="Dudez A.M."/>
            <person name="Farmer A.D."/>
            <person name="Fouteau S."/>
            <person name="Franken C."/>
            <person name="Gibelin C."/>
            <person name="Gish J."/>
            <person name="Goldstein S."/>
            <person name="Gonzalez A.J."/>
            <person name="Green P.J."/>
            <person name="Hallab A."/>
            <person name="Hartog M."/>
            <person name="Hua A."/>
            <person name="Humphray S.J."/>
            <person name="Jeong D.H."/>
            <person name="Jing Y."/>
            <person name="Jocker A."/>
            <person name="Kenton S.M."/>
            <person name="Kim D.J."/>
            <person name="Klee K."/>
            <person name="Lai H."/>
            <person name="Lang C."/>
            <person name="Lin S."/>
            <person name="Macmil S.L."/>
            <person name="Magdelenat G."/>
            <person name="Matthews L."/>
            <person name="McCorrison J."/>
            <person name="Monaghan E.L."/>
            <person name="Mun J.H."/>
            <person name="Najar F.Z."/>
            <person name="Nicholson C."/>
            <person name="Noirot C."/>
            <person name="O'Bleness M."/>
            <person name="Paule C.R."/>
            <person name="Poulain J."/>
            <person name="Prion F."/>
            <person name="Qin B."/>
            <person name="Qu C."/>
            <person name="Retzel E.F."/>
            <person name="Riddle C."/>
            <person name="Sallet E."/>
            <person name="Samain S."/>
            <person name="Samson N."/>
            <person name="Sanders I."/>
            <person name="Saurat O."/>
            <person name="Scarpelli C."/>
            <person name="Schiex T."/>
            <person name="Segurens B."/>
            <person name="Severin A.J."/>
            <person name="Sherrier D.J."/>
            <person name="Shi R."/>
            <person name="Sims S."/>
            <person name="Singer S.R."/>
            <person name="Sinharoy S."/>
            <person name="Sterck L."/>
            <person name="Viollet A."/>
            <person name="Wang B.B."/>
            <person name="Wang K."/>
            <person name="Wang M."/>
            <person name="Wang X."/>
            <person name="Warfsmann J."/>
            <person name="Weissenbach J."/>
            <person name="White D.D."/>
            <person name="White J.D."/>
            <person name="Wiley G.B."/>
            <person name="Wincker P."/>
            <person name="Xing Y."/>
            <person name="Yang L."/>
            <person name="Yao Z."/>
            <person name="Ying F."/>
            <person name="Zhai J."/>
            <person name="Zhou L."/>
            <person name="Zuber A."/>
            <person name="Denarie J."/>
            <person name="Dixon R.A."/>
            <person name="May G.D."/>
            <person name="Schwartz D.C."/>
            <person name="Rogers J."/>
            <person name="Quetier F."/>
            <person name="Town C.D."/>
            <person name="Roe B.A."/>
        </authorList>
    </citation>
    <scope>NUCLEOTIDE SEQUENCE [LARGE SCALE GENOMIC DNA]</scope>
    <source>
        <strain evidence="1">A17</strain>
        <strain evidence="2 3">cv. Jemalong A17</strain>
    </source>
</reference>
<reference evidence="1 3" key="2">
    <citation type="journal article" date="2014" name="BMC Genomics">
        <title>An improved genome release (version Mt4.0) for the model legume Medicago truncatula.</title>
        <authorList>
            <person name="Tang H."/>
            <person name="Krishnakumar V."/>
            <person name="Bidwell S."/>
            <person name="Rosen B."/>
            <person name="Chan A."/>
            <person name="Zhou S."/>
            <person name="Gentzbittel L."/>
            <person name="Childs K.L."/>
            <person name="Yandell M."/>
            <person name="Gundlach H."/>
            <person name="Mayer K.F."/>
            <person name="Schwartz D.C."/>
            <person name="Town C.D."/>
        </authorList>
    </citation>
    <scope>GENOME REANNOTATION</scope>
    <source>
        <strain evidence="1">A17</strain>
        <strain evidence="2 3">cv. Jemalong A17</strain>
    </source>
</reference>
<organism evidence="1 3">
    <name type="scientific">Medicago truncatula</name>
    <name type="common">Barrel medic</name>
    <name type="synonym">Medicago tribuloides</name>
    <dbReference type="NCBI Taxonomy" id="3880"/>
    <lineage>
        <taxon>Eukaryota</taxon>
        <taxon>Viridiplantae</taxon>
        <taxon>Streptophyta</taxon>
        <taxon>Embryophyta</taxon>
        <taxon>Tracheophyta</taxon>
        <taxon>Spermatophyta</taxon>
        <taxon>Magnoliopsida</taxon>
        <taxon>eudicotyledons</taxon>
        <taxon>Gunneridae</taxon>
        <taxon>Pentapetalae</taxon>
        <taxon>rosids</taxon>
        <taxon>fabids</taxon>
        <taxon>Fabales</taxon>
        <taxon>Fabaceae</taxon>
        <taxon>Papilionoideae</taxon>
        <taxon>50 kb inversion clade</taxon>
        <taxon>NPAAA clade</taxon>
        <taxon>Hologalegina</taxon>
        <taxon>IRL clade</taxon>
        <taxon>Trifolieae</taxon>
        <taxon>Medicago</taxon>
    </lineage>
</organism>